<protein>
    <submittedName>
        <fullName evidence="1">Uncharacterized protein</fullName>
    </submittedName>
</protein>
<accession>A0A518G5L6</accession>
<sequence>MAGAPLREKSFHEIVGLYVRKSGIKLSISLVDNRNGERFVRFVERVEQTMVAYGRSVKYYDIVSEHLFLRLANGLLVVTMKPKEGADPRAGQPLTGAVRRYGIGRREIAAYFLDANRDAPGDFAWVSQSRWKRNAAQQSDQCGRLLSAVGHCMGGALTARCSDSGRRSRATLAAGASALCGARVFIKYPFLGRRPDGRHTPPGGVTG</sequence>
<organism evidence="1 2">
    <name type="scientific">Aureliella helgolandensis</name>
    <dbReference type="NCBI Taxonomy" id="2527968"/>
    <lineage>
        <taxon>Bacteria</taxon>
        <taxon>Pseudomonadati</taxon>
        <taxon>Planctomycetota</taxon>
        <taxon>Planctomycetia</taxon>
        <taxon>Pirellulales</taxon>
        <taxon>Pirellulaceae</taxon>
        <taxon>Aureliella</taxon>
    </lineage>
</organism>
<dbReference type="KEGG" id="ahel:Q31a_21840"/>
<dbReference type="Proteomes" id="UP000318017">
    <property type="component" value="Chromosome"/>
</dbReference>
<evidence type="ECO:0000313" key="1">
    <source>
        <dbReference type="EMBL" id="QDV23875.1"/>
    </source>
</evidence>
<dbReference type="AlphaFoldDB" id="A0A518G5L6"/>
<keyword evidence="2" id="KW-1185">Reference proteome</keyword>
<dbReference type="EMBL" id="CP036298">
    <property type="protein sequence ID" value="QDV23875.1"/>
    <property type="molecule type" value="Genomic_DNA"/>
</dbReference>
<gene>
    <name evidence="1" type="ORF">Q31a_21840</name>
</gene>
<proteinExistence type="predicted"/>
<name>A0A518G5L6_9BACT</name>
<reference evidence="1 2" key="1">
    <citation type="submission" date="2019-02" db="EMBL/GenBank/DDBJ databases">
        <title>Deep-cultivation of Planctomycetes and their phenomic and genomic characterization uncovers novel biology.</title>
        <authorList>
            <person name="Wiegand S."/>
            <person name="Jogler M."/>
            <person name="Boedeker C."/>
            <person name="Pinto D."/>
            <person name="Vollmers J."/>
            <person name="Rivas-Marin E."/>
            <person name="Kohn T."/>
            <person name="Peeters S.H."/>
            <person name="Heuer A."/>
            <person name="Rast P."/>
            <person name="Oberbeckmann S."/>
            <person name="Bunk B."/>
            <person name="Jeske O."/>
            <person name="Meyerdierks A."/>
            <person name="Storesund J.E."/>
            <person name="Kallscheuer N."/>
            <person name="Luecker S."/>
            <person name="Lage O.M."/>
            <person name="Pohl T."/>
            <person name="Merkel B.J."/>
            <person name="Hornburger P."/>
            <person name="Mueller R.-W."/>
            <person name="Bruemmer F."/>
            <person name="Labrenz M."/>
            <person name="Spormann A.M."/>
            <person name="Op den Camp H."/>
            <person name="Overmann J."/>
            <person name="Amann R."/>
            <person name="Jetten M.S.M."/>
            <person name="Mascher T."/>
            <person name="Medema M.H."/>
            <person name="Devos D.P."/>
            <person name="Kaster A.-K."/>
            <person name="Ovreas L."/>
            <person name="Rohde M."/>
            <person name="Galperin M.Y."/>
            <person name="Jogler C."/>
        </authorList>
    </citation>
    <scope>NUCLEOTIDE SEQUENCE [LARGE SCALE GENOMIC DNA]</scope>
    <source>
        <strain evidence="1 2">Q31a</strain>
    </source>
</reference>
<evidence type="ECO:0000313" key="2">
    <source>
        <dbReference type="Proteomes" id="UP000318017"/>
    </source>
</evidence>